<evidence type="ECO:0000256" key="1">
    <source>
        <dbReference type="ARBA" id="ARBA00004496"/>
    </source>
</evidence>
<dbReference type="CDD" id="cd21153">
    <property type="entry name" value="PUA_RlmI"/>
    <property type="match status" value="1"/>
</dbReference>
<keyword evidence="5 10" id="KW-0808">Transferase</keyword>
<dbReference type="PROSITE" id="PS50890">
    <property type="entry name" value="PUA"/>
    <property type="match status" value="1"/>
</dbReference>
<reference evidence="10 11" key="1">
    <citation type="submission" date="2019-02" db="EMBL/GenBank/DDBJ databases">
        <title>Draft Genome Sequence of the Prevotella sp. BCRC 81118, Isolated from Human Feces.</title>
        <authorList>
            <person name="Huang C.-H."/>
        </authorList>
    </citation>
    <scope>NUCLEOTIDE SEQUENCE [LARGE SCALE GENOMIC DNA]</scope>
    <source>
        <strain evidence="10 11">BCRC 81118</strain>
    </source>
</reference>
<dbReference type="SMART" id="SM00359">
    <property type="entry name" value="PUA"/>
    <property type="match status" value="1"/>
</dbReference>
<comment type="subcellular location">
    <subcellularLocation>
        <location evidence="1">Cytoplasm</location>
    </subcellularLocation>
</comment>
<dbReference type="GO" id="GO:0005737">
    <property type="term" value="C:cytoplasm"/>
    <property type="evidence" value="ECO:0007669"/>
    <property type="project" value="UniProtKB-SubCell"/>
</dbReference>
<evidence type="ECO:0000256" key="8">
    <source>
        <dbReference type="ARBA" id="ARBA00038091"/>
    </source>
</evidence>
<comment type="similarity">
    <text evidence="8">Belongs to the methyltransferase superfamily. RlmI family.</text>
</comment>
<proteinExistence type="inferred from homology"/>
<dbReference type="Gene3D" id="3.40.50.150">
    <property type="entry name" value="Vaccinia Virus protein VP39"/>
    <property type="match status" value="1"/>
</dbReference>
<dbReference type="InterPro" id="IPR015947">
    <property type="entry name" value="PUA-like_sf"/>
</dbReference>
<evidence type="ECO:0000256" key="2">
    <source>
        <dbReference type="ARBA" id="ARBA00022490"/>
    </source>
</evidence>
<dbReference type="PANTHER" id="PTHR42873">
    <property type="entry name" value="RIBOSOMAL RNA LARGE SUBUNIT METHYLTRANSFERASE"/>
    <property type="match status" value="1"/>
</dbReference>
<dbReference type="GO" id="GO:0008168">
    <property type="term" value="F:methyltransferase activity"/>
    <property type="evidence" value="ECO:0007669"/>
    <property type="project" value="UniProtKB-KW"/>
</dbReference>
<dbReference type="InterPro" id="IPR041532">
    <property type="entry name" value="RlmI-like_PUA"/>
</dbReference>
<dbReference type="SUPFAM" id="SSF53335">
    <property type="entry name" value="S-adenosyl-L-methionine-dependent methyltransferases"/>
    <property type="match status" value="1"/>
</dbReference>
<comment type="caution">
    <text evidence="10">The sequence shown here is derived from an EMBL/GenBank/DDBJ whole genome shotgun (WGS) entry which is preliminary data.</text>
</comment>
<dbReference type="EMBL" id="SGVY01000006">
    <property type="protein sequence ID" value="TFH83423.1"/>
    <property type="molecule type" value="Genomic_DNA"/>
</dbReference>
<dbReference type="PANTHER" id="PTHR42873:SF1">
    <property type="entry name" value="S-ADENOSYLMETHIONINE-DEPENDENT METHYLTRANSFERASE DOMAIN-CONTAINING PROTEIN"/>
    <property type="match status" value="1"/>
</dbReference>
<dbReference type="GO" id="GO:0006364">
    <property type="term" value="P:rRNA processing"/>
    <property type="evidence" value="ECO:0007669"/>
    <property type="project" value="UniProtKB-KW"/>
</dbReference>
<evidence type="ECO:0000256" key="7">
    <source>
        <dbReference type="ARBA" id="ARBA00022884"/>
    </source>
</evidence>
<accession>A0A4Y8VSV9</accession>
<dbReference type="AlphaFoldDB" id="A0A4Y8VSV9"/>
<dbReference type="Proteomes" id="UP000297872">
    <property type="component" value="Unassembled WGS sequence"/>
</dbReference>
<keyword evidence="11" id="KW-1185">Reference proteome</keyword>
<dbReference type="GO" id="GO:0032259">
    <property type="term" value="P:methylation"/>
    <property type="evidence" value="ECO:0007669"/>
    <property type="project" value="UniProtKB-KW"/>
</dbReference>
<dbReference type="Pfam" id="PF17785">
    <property type="entry name" value="PUA_3"/>
    <property type="match status" value="1"/>
</dbReference>
<keyword evidence="4 10" id="KW-0489">Methyltransferase</keyword>
<sequence>MYKNIYLKRGKEESLKRFHPWVFSGAIAKMDEGIVEGEIVRVITSTGDFIAVGHYQIGSIAVRVLSFHDVAIDDEFWCSRLDSALKMRIAVGIADNAANNTYRLVHGEGDNLPGLVIDCYGETAVMQAHSVGMHVNRMEVAQALSRVMGDRLKNIYYKSETTLPFKADLGQENGFILGGDADNVAVENGLKFHIDWLRGQKTGFFVDQRENRSLLEHYAKGKSVLNMFCYTGGFSVYAMRGDAKLVHSVDSSAKAIELTNENVNLNFPGDSRHEAFCEDAFKYLDDHDQQYDLIVLDPPAFAKHRAALRNALKGYTRLNVKGFQRIKHGGILFTFSCSQVVTKDNFRNAVFTAAAQAGRKVRILHQLHQPADHPINIYHPEGEYLKGLVLYVE</sequence>
<dbReference type="SUPFAM" id="SSF88697">
    <property type="entry name" value="PUA domain-like"/>
    <property type="match status" value="1"/>
</dbReference>
<feature type="domain" description="PUA" evidence="9">
    <location>
        <begin position="3"/>
        <end position="86"/>
    </location>
</feature>
<keyword evidence="7" id="KW-0694">RNA-binding</keyword>
<dbReference type="GO" id="GO:0003723">
    <property type="term" value="F:RNA binding"/>
    <property type="evidence" value="ECO:0007669"/>
    <property type="project" value="UniProtKB-KW"/>
</dbReference>
<evidence type="ECO:0000256" key="6">
    <source>
        <dbReference type="ARBA" id="ARBA00022691"/>
    </source>
</evidence>
<dbReference type="Gene3D" id="2.30.130.10">
    <property type="entry name" value="PUA domain"/>
    <property type="match status" value="1"/>
</dbReference>
<dbReference type="GeneID" id="302994420"/>
<evidence type="ECO:0000256" key="4">
    <source>
        <dbReference type="ARBA" id="ARBA00022603"/>
    </source>
</evidence>
<keyword evidence="2" id="KW-0963">Cytoplasm</keyword>
<evidence type="ECO:0000259" key="9">
    <source>
        <dbReference type="SMART" id="SM00359"/>
    </source>
</evidence>
<gene>
    <name evidence="10" type="ORF">EXN75_03795</name>
</gene>
<evidence type="ECO:0000256" key="5">
    <source>
        <dbReference type="ARBA" id="ARBA00022679"/>
    </source>
</evidence>
<dbReference type="Gene3D" id="3.30.750.80">
    <property type="entry name" value="RNA methyltransferase domain (HRMD) like"/>
    <property type="match status" value="1"/>
</dbReference>
<evidence type="ECO:0000256" key="3">
    <source>
        <dbReference type="ARBA" id="ARBA00022552"/>
    </source>
</evidence>
<protein>
    <submittedName>
        <fullName evidence="10">Class I SAM-dependent rRNA methyltransferase</fullName>
    </submittedName>
</protein>
<keyword evidence="3" id="KW-0698">rRNA processing</keyword>
<dbReference type="OrthoDB" id="9805492at2"/>
<evidence type="ECO:0000313" key="10">
    <source>
        <dbReference type="EMBL" id="TFH83423.1"/>
    </source>
</evidence>
<organism evidence="10 11">
    <name type="scientific">Segatella hominis</name>
    <dbReference type="NCBI Taxonomy" id="2518605"/>
    <lineage>
        <taxon>Bacteria</taxon>
        <taxon>Pseudomonadati</taxon>
        <taxon>Bacteroidota</taxon>
        <taxon>Bacteroidia</taxon>
        <taxon>Bacteroidales</taxon>
        <taxon>Prevotellaceae</taxon>
        <taxon>Segatella</taxon>
    </lineage>
</organism>
<dbReference type="InterPro" id="IPR019614">
    <property type="entry name" value="SAM-dep_methyl-trfase"/>
</dbReference>
<dbReference type="RefSeq" id="WP_134842830.1">
    <property type="nucleotide sequence ID" value="NZ_DAWDDY010000054.1"/>
</dbReference>
<evidence type="ECO:0000313" key="11">
    <source>
        <dbReference type="Proteomes" id="UP000297872"/>
    </source>
</evidence>
<dbReference type="InterPro" id="IPR002478">
    <property type="entry name" value="PUA"/>
</dbReference>
<dbReference type="InterPro" id="IPR029063">
    <property type="entry name" value="SAM-dependent_MTases_sf"/>
</dbReference>
<dbReference type="InterPro" id="IPR036974">
    <property type="entry name" value="PUA_sf"/>
</dbReference>
<dbReference type="CDD" id="cd11572">
    <property type="entry name" value="RlmI_M_like"/>
    <property type="match status" value="1"/>
</dbReference>
<keyword evidence="6" id="KW-0949">S-adenosyl-L-methionine</keyword>
<dbReference type="CDD" id="cd02440">
    <property type="entry name" value="AdoMet_MTases"/>
    <property type="match status" value="1"/>
</dbReference>
<name>A0A4Y8VSV9_9BACT</name>
<dbReference type="Pfam" id="PF10672">
    <property type="entry name" value="Methyltrans_SAM"/>
    <property type="match status" value="1"/>
</dbReference>